<dbReference type="CDD" id="cd00093">
    <property type="entry name" value="HTH_XRE"/>
    <property type="match status" value="1"/>
</dbReference>
<dbReference type="AlphaFoldDB" id="A0A8J7S5D6"/>
<evidence type="ECO:0000313" key="3">
    <source>
        <dbReference type="Proteomes" id="UP000672602"/>
    </source>
</evidence>
<dbReference type="SUPFAM" id="SSF47413">
    <property type="entry name" value="lambda repressor-like DNA-binding domains"/>
    <property type="match status" value="1"/>
</dbReference>
<dbReference type="GO" id="GO:0003677">
    <property type="term" value="F:DNA binding"/>
    <property type="evidence" value="ECO:0007669"/>
    <property type="project" value="InterPro"/>
</dbReference>
<comment type="caution">
    <text evidence="2">The sequence shown here is derived from an EMBL/GenBank/DDBJ whole genome shotgun (WGS) entry which is preliminary data.</text>
</comment>
<name>A0A8J7S5D6_9PROT</name>
<dbReference type="SMART" id="SM00530">
    <property type="entry name" value="HTH_XRE"/>
    <property type="match status" value="1"/>
</dbReference>
<reference evidence="2" key="1">
    <citation type="submission" date="2021-04" db="EMBL/GenBank/DDBJ databases">
        <authorList>
            <person name="Zhang D.-C."/>
        </authorList>
    </citation>
    <scope>NUCLEOTIDE SEQUENCE</scope>
    <source>
        <strain evidence="2">CGMCC 1.15697</strain>
    </source>
</reference>
<accession>A0A8J7S5D6</accession>
<evidence type="ECO:0000259" key="1">
    <source>
        <dbReference type="PROSITE" id="PS50943"/>
    </source>
</evidence>
<keyword evidence="3" id="KW-1185">Reference proteome</keyword>
<feature type="domain" description="HTH cro/C1-type" evidence="1">
    <location>
        <begin position="21"/>
        <end position="65"/>
    </location>
</feature>
<dbReference type="Proteomes" id="UP000672602">
    <property type="component" value="Unassembled WGS sequence"/>
</dbReference>
<dbReference type="InterPro" id="IPR010982">
    <property type="entry name" value="Lambda_DNA-bd_dom_sf"/>
</dbReference>
<dbReference type="RefSeq" id="WP_210681643.1">
    <property type="nucleotide sequence ID" value="NZ_JAGMWN010000003.1"/>
</dbReference>
<evidence type="ECO:0000313" key="2">
    <source>
        <dbReference type="EMBL" id="MBP5857079.1"/>
    </source>
</evidence>
<dbReference type="InterPro" id="IPR001387">
    <property type="entry name" value="Cro/C1-type_HTH"/>
</dbReference>
<organism evidence="2 3">
    <name type="scientific">Marivibrio halodurans</name>
    <dbReference type="NCBI Taxonomy" id="2039722"/>
    <lineage>
        <taxon>Bacteria</taxon>
        <taxon>Pseudomonadati</taxon>
        <taxon>Pseudomonadota</taxon>
        <taxon>Alphaproteobacteria</taxon>
        <taxon>Rhodospirillales</taxon>
        <taxon>Rhodospirillaceae</taxon>
        <taxon>Marivibrio</taxon>
    </lineage>
</organism>
<dbReference type="EMBL" id="JAGMWN010000003">
    <property type="protein sequence ID" value="MBP5857079.1"/>
    <property type="molecule type" value="Genomic_DNA"/>
</dbReference>
<dbReference type="Pfam" id="PF01381">
    <property type="entry name" value="HTH_3"/>
    <property type="match status" value="1"/>
</dbReference>
<dbReference type="Gene3D" id="1.10.260.40">
    <property type="entry name" value="lambda repressor-like DNA-binding domains"/>
    <property type="match status" value="1"/>
</dbReference>
<gene>
    <name evidence="2" type="ORF">KAJ83_08665</name>
</gene>
<dbReference type="PROSITE" id="PS50943">
    <property type="entry name" value="HTH_CROC1"/>
    <property type="match status" value="1"/>
</dbReference>
<protein>
    <submittedName>
        <fullName evidence="2">Helix-turn-helix transcriptional regulator</fullName>
    </submittedName>
</protein>
<proteinExistence type="predicted"/>
<sequence>MDLDSAGLGDRLRQVCALIGSKKAAADAMGVSEDMIYRYLKGETKPPLMPIVALCERAGVRVDWLASGRHPVFAEDGVADPPPAEDVRPVASMGGASSPARPRAGLMEDEIVPDAMPDPVLLAEAVTVLEEELGKLGFVLDAALKGRAVALLYQFLLVGPPDSNRERFARDLLRSL</sequence>